<keyword evidence="4 6" id="KW-0472">Membrane</keyword>
<dbReference type="InterPro" id="IPR019372">
    <property type="entry name" value="LHFPL"/>
</dbReference>
<feature type="transmembrane region" description="Helical" evidence="6">
    <location>
        <begin position="126"/>
        <end position="146"/>
    </location>
</feature>
<feature type="transmembrane region" description="Helical" evidence="6">
    <location>
        <begin position="172"/>
        <end position="195"/>
    </location>
</feature>
<evidence type="ECO:0000313" key="7">
    <source>
        <dbReference type="Proteomes" id="UP000694865"/>
    </source>
</evidence>
<organism evidence="7 8">
    <name type="scientific">Saccoglossus kowalevskii</name>
    <name type="common">Acorn worm</name>
    <dbReference type="NCBI Taxonomy" id="10224"/>
    <lineage>
        <taxon>Eukaryota</taxon>
        <taxon>Metazoa</taxon>
        <taxon>Hemichordata</taxon>
        <taxon>Enteropneusta</taxon>
        <taxon>Harrimaniidae</taxon>
        <taxon>Saccoglossus</taxon>
    </lineage>
</organism>
<dbReference type="Proteomes" id="UP000694865">
    <property type="component" value="Unplaced"/>
</dbReference>
<evidence type="ECO:0000256" key="2">
    <source>
        <dbReference type="ARBA" id="ARBA00022692"/>
    </source>
</evidence>
<evidence type="ECO:0000256" key="1">
    <source>
        <dbReference type="ARBA" id="ARBA00004141"/>
    </source>
</evidence>
<dbReference type="Pfam" id="PF10242">
    <property type="entry name" value="L_HMGIC_fpl"/>
    <property type="match status" value="1"/>
</dbReference>
<dbReference type="RefSeq" id="XP_002740275.1">
    <property type="nucleotide sequence ID" value="XM_002740229.2"/>
</dbReference>
<feature type="transmembrane region" description="Helical" evidence="6">
    <location>
        <begin position="88"/>
        <end position="114"/>
    </location>
</feature>
<keyword evidence="3 6" id="KW-1133">Transmembrane helix</keyword>
<keyword evidence="2 6" id="KW-0812">Transmembrane</keyword>
<keyword evidence="7" id="KW-1185">Reference proteome</keyword>
<comment type="subcellular location">
    <subcellularLocation>
        <location evidence="1">Membrane</location>
        <topology evidence="1">Multi-pass membrane protein</topology>
    </subcellularLocation>
</comment>
<dbReference type="PANTHER" id="PTHR12489">
    <property type="entry name" value="LIPOMA HMGIC FUSION PARTNER-LIKE PROTEIN"/>
    <property type="match status" value="1"/>
</dbReference>
<evidence type="ECO:0000256" key="6">
    <source>
        <dbReference type="SAM" id="Phobius"/>
    </source>
</evidence>
<sequence>MTTNDTALIYHTNYIRNSRAVGVLWGIFTICYAIIAVVVVIQPFWIGDSTETPAVGHFGLYSYCVGYGISGDVKCVEDFDFGNIPSGYWQAATIFAGVSTLLILTSIICMLLFLFVNTARVFKICAWQQVISALLLLVCILLYPAGWDDSNTEVHRLCSSDVYDIGKCQIRWAYILAIIGVFDAAILGTLAFILASRQDKLLPEHLYHPEMHGHKGSYASPGSSLGRQSKQSFNLHPVPAGENRIDDDVSSRHSKQNGSIGKRSNAGSSIGRRSTHSIALGPDGDVGSNESLSRRSVGSNKSNVSSKELTTADIAL</sequence>
<evidence type="ECO:0000256" key="5">
    <source>
        <dbReference type="SAM" id="MobiDB-lite"/>
    </source>
</evidence>
<dbReference type="PANTHER" id="PTHR12489:SF1">
    <property type="entry name" value="LP10272P"/>
    <property type="match status" value="1"/>
</dbReference>
<feature type="region of interest" description="Disordered" evidence="5">
    <location>
        <begin position="216"/>
        <end position="316"/>
    </location>
</feature>
<dbReference type="Gene3D" id="1.20.140.150">
    <property type="match status" value="1"/>
</dbReference>
<gene>
    <name evidence="8" type="primary">LOC100376993</name>
</gene>
<protein>
    <submittedName>
        <fullName evidence="8">Lipoma HMGIC fusion partner-like 3 protein-like</fullName>
    </submittedName>
</protein>
<evidence type="ECO:0000256" key="4">
    <source>
        <dbReference type="ARBA" id="ARBA00023136"/>
    </source>
</evidence>
<feature type="compositionally biased region" description="Low complexity" evidence="5">
    <location>
        <begin position="294"/>
        <end position="307"/>
    </location>
</feature>
<reference evidence="8" key="1">
    <citation type="submission" date="2025-08" db="UniProtKB">
        <authorList>
            <consortium name="RefSeq"/>
        </authorList>
    </citation>
    <scope>IDENTIFICATION</scope>
    <source>
        <tissue evidence="8">Testes</tissue>
    </source>
</reference>
<evidence type="ECO:0000313" key="8">
    <source>
        <dbReference type="RefSeq" id="XP_002740275.1"/>
    </source>
</evidence>
<feature type="compositionally biased region" description="Polar residues" evidence="5">
    <location>
        <begin position="220"/>
        <end position="234"/>
    </location>
</feature>
<feature type="transmembrane region" description="Helical" evidence="6">
    <location>
        <begin position="21"/>
        <end position="45"/>
    </location>
</feature>
<evidence type="ECO:0000256" key="3">
    <source>
        <dbReference type="ARBA" id="ARBA00022989"/>
    </source>
</evidence>
<accession>A0ABM0GYL5</accession>
<name>A0ABM0GYL5_SACKO</name>
<proteinExistence type="predicted"/>
<dbReference type="GeneID" id="100376993"/>